<evidence type="ECO:0000313" key="2">
    <source>
        <dbReference type="Proteomes" id="UP001221686"/>
    </source>
</evidence>
<dbReference type="Proteomes" id="UP001221686">
    <property type="component" value="Unassembled WGS sequence"/>
</dbReference>
<protein>
    <submittedName>
        <fullName evidence="1">Uncharacterized protein</fullName>
    </submittedName>
</protein>
<name>A0ABT5E0N0_9BACT</name>
<evidence type="ECO:0000313" key="1">
    <source>
        <dbReference type="EMBL" id="MDC0719422.1"/>
    </source>
</evidence>
<sequence>MKKAERKHHVGRILGSLDYAVDHDHDDWARSIAHTVVELAGLTLAEANAARVAWYASTGSSPPDDESPFLRPLVIFDAKSRRFVSIRDAEGP</sequence>
<gene>
    <name evidence="1" type="ORF">POL25_21125</name>
</gene>
<organism evidence="1 2">
    <name type="scientific">Nannocystis bainbridge</name>
    <dbReference type="NCBI Taxonomy" id="2995303"/>
    <lineage>
        <taxon>Bacteria</taxon>
        <taxon>Pseudomonadati</taxon>
        <taxon>Myxococcota</taxon>
        <taxon>Polyangia</taxon>
        <taxon>Nannocystales</taxon>
        <taxon>Nannocystaceae</taxon>
        <taxon>Nannocystis</taxon>
    </lineage>
</organism>
<accession>A0ABT5E0N0</accession>
<proteinExistence type="predicted"/>
<reference evidence="1 2" key="1">
    <citation type="submission" date="2022-11" db="EMBL/GenBank/DDBJ databases">
        <title>Minimal conservation of predation-associated metabolite biosynthetic gene clusters underscores biosynthetic potential of Myxococcota including descriptions for ten novel species: Archangium lansinium sp. nov., Myxococcus landrumus sp. nov., Nannocystis bai.</title>
        <authorList>
            <person name="Ahearne A."/>
            <person name="Stevens C."/>
            <person name="Dowd S."/>
        </authorList>
    </citation>
    <scope>NUCLEOTIDE SEQUENCE [LARGE SCALE GENOMIC DNA]</scope>
    <source>
        <strain evidence="1 2">BB15-2</strain>
    </source>
</reference>
<keyword evidence="2" id="KW-1185">Reference proteome</keyword>
<dbReference type="EMBL" id="JAQNDL010000002">
    <property type="protein sequence ID" value="MDC0719422.1"/>
    <property type="molecule type" value="Genomic_DNA"/>
</dbReference>
<comment type="caution">
    <text evidence="1">The sequence shown here is derived from an EMBL/GenBank/DDBJ whole genome shotgun (WGS) entry which is preliminary data.</text>
</comment>
<dbReference type="RefSeq" id="WP_272087934.1">
    <property type="nucleotide sequence ID" value="NZ_JAQNDL010000002.1"/>
</dbReference>